<evidence type="ECO:0000313" key="2">
    <source>
        <dbReference type="Proteomes" id="UP000002519"/>
    </source>
</evidence>
<protein>
    <submittedName>
        <fullName evidence="1">Uncharacterized protein</fullName>
    </submittedName>
</protein>
<dbReference type="EMBL" id="AE005174">
    <property type="protein sequence ID" value="AAG55518.1"/>
    <property type="molecule type" value="Genomic_DNA"/>
</dbReference>
<name>Q8X4C6_ECO57</name>
<dbReference type="PIR" id="B85632">
    <property type="entry name" value="B85632"/>
</dbReference>
<dbReference type="Proteomes" id="UP000002519">
    <property type="component" value="Chromosome"/>
</dbReference>
<gene>
    <name evidence="1" type="ordered locus">Z1386</name>
</gene>
<organism evidence="1 2">
    <name type="scientific">Escherichia coli O157:H7</name>
    <dbReference type="NCBI Taxonomy" id="83334"/>
    <lineage>
        <taxon>Bacteria</taxon>
        <taxon>Pseudomonadati</taxon>
        <taxon>Pseudomonadota</taxon>
        <taxon>Gammaproteobacteria</taxon>
        <taxon>Enterobacterales</taxon>
        <taxon>Enterobacteriaceae</taxon>
        <taxon>Escherichia</taxon>
    </lineage>
</organism>
<dbReference type="AlphaFoldDB" id="Q8X4C6"/>
<proteinExistence type="predicted"/>
<sequence length="38" mass="4515">MKSTFCEILVNILLKMIGCRNKLFDIITFLELFSISYR</sequence>
<dbReference type="KEGG" id="ece:Z1386"/>
<accession>Q8X4C6</accession>
<evidence type="ECO:0000313" key="1">
    <source>
        <dbReference type="EMBL" id="AAG55518.1"/>
    </source>
</evidence>
<reference evidence="1 2" key="1">
    <citation type="journal article" date="2001" name="Nature">
        <title>Genome sequence of enterohaemorrhagic Escherichia coli O157:H7.</title>
        <authorList>
            <person name="Perna N.T."/>
            <person name="Plunkett G.III."/>
            <person name="Burland V."/>
            <person name="Mau B."/>
            <person name="Glasner J.D."/>
            <person name="Rose D.J."/>
            <person name="Mayhew G.F."/>
            <person name="Evans P.S."/>
            <person name="Gregor J."/>
            <person name="Kirkpatrick H.A."/>
            <person name="Posfai G."/>
            <person name="Hackett J."/>
            <person name="Klink S."/>
            <person name="Boutin A."/>
            <person name="Shao Y."/>
            <person name="Miller L."/>
            <person name="Grotbeck E.J."/>
            <person name="Davis N.W."/>
            <person name="Lim A."/>
            <person name="Dimalanta E."/>
            <person name="Potamousis K."/>
            <person name="Apodaca J."/>
            <person name="Anantharaman T.S."/>
            <person name="Lin J."/>
            <person name="Yen G."/>
            <person name="Schwartz D.C."/>
            <person name="Welch R.A."/>
            <person name="Blattner F.R."/>
        </authorList>
    </citation>
    <scope>NUCLEOTIDE SEQUENCE [LARGE SCALE GENOMIC DNA]</scope>
    <source>
        <strain evidence="2">O157:H7 / EDL933 / ATCC 700927 / EHEC</strain>
    </source>
</reference>